<evidence type="ECO:0000259" key="11">
    <source>
        <dbReference type="Pfam" id="PF00465"/>
    </source>
</evidence>
<evidence type="ECO:0000256" key="7">
    <source>
        <dbReference type="ARBA" id="ARBA00049006"/>
    </source>
</evidence>
<dbReference type="PIRSF" id="PIRSF000112">
    <property type="entry name" value="Glycerol_dehydrogenase"/>
    <property type="match status" value="1"/>
</dbReference>
<evidence type="ECO:0000256" key="5">
    <source>
        <dbReference type="ARBA" id="ARBA00039147"/>
    </source>
</evidence>
<keyword evidence="1 8" id="KW-0479">Metal-binding</keyword>
<sequence length="358" mass="38630">MMKSYSSPALYMQGQNILSQDYDQITCLGHRAIILSNGIAVNVAAEPLCQTLNTQNLVSEVVVISDHFNDHELTNLTALIKERAADIVIAVGGGKVIDISKIVAAKIDCQLVIVPTLASTDAPTSRLSATYNAQGHFENYIFFDRSPSLVMVDTDIIVNAPTRTLIAGIADALATFVEYRAVKCAHGQNMFGDKATIAAGVLAEQATKTIFREAKLAIKANSAHTVDQHFENVVEANILLSGIGFESGGEAAAHSIANGLTQFVSPTIMHGEKVAFGLLGQLVLSQSSSVLYQKYLKFLRALGLPVCLKDLGLTRDRQTLYQIAQEVLRPNETIHQMNLSLTAADIVNTLLQIDSYAN</sequence>
<dbReference type="CDD" id="cd08170">
    <property type="entry name" value="GlyDH"/>
    <property type="match status" value="1"/>
</dbReference>
<evidence type="ECO:0000256" key="6">
    <source>
        <dbReference type="ARBA" id="ARBA00040132"/>
    </source>
</evidence>
<protein>
    <recommendedName>
        <fullName evidence="6">Glycerol dehydrogenase</fullName>
        <ecNumber evidence="5">1.1.1.6</ecNumber>
    </recommendedName>
</protein>
<dbReference type="EC" id="1.1.1.6" evidence="5"/>
<dbReference type="InterPro" id="IPR016205">
    <property type="entry name" value="Glycerol_DH"/>
</dbReference>
<evidence type="ECO:0000256" key="1">
    <source>
        <dbReference type="ARBA" id="ARBA00022723"/>
    </source>
</evidence>
<keyword evidence="3 10" id="KW-0520">NAD</keyword>
<organism evidence="12 13">
    <name type="scientific">Leuconostoc citreum</name>
    <dbReference type="NCBI Taxonomy" id="33964"/>
    <lineage>
        <taxon>Bacteria</taxon>
        <taxon>Bacillati</taxon>
        <taxon>Bacillota</taxon>
        <taxon>Bacilli</taxon>
        <taxon>Lactobacillales</taxon>
        <taxon>Lactobacillaceae</taxon>
        <taxon>Leuconostoc</taxon>
    </lineage>
</organism>
<dbReference type="GO" id="GO:0008888">
    <property type="term" value="F:glycerol dehydrogenase (NAD+) activity"/>
    <property type="evidence" value="ECO:0007669"/>
    <property type="project" value="UniProtKB-EC"/>
</dbReference>
<dbReference type="EMBL" id="BJJW01000005">
    <property type="protein sequence ID" value="GDZ83508.1"/>
    <property type="molecule type" value="Genomic_DNA"/>
</dbReference>
<feature type="binding site" evidence="8">
    <location>
        <position position="171"/>
    </location>
    <ligand>
        <name>glycerol</name>
        <dbReference type="ChEBI" id="CHEBI:17754"/>
    </ligand>
</feature>
<comment type="catalytic activity">
    <reaction evidence="7">
        <text>glycerol + NAD(+) = dihydroxyacetone + NADH + H(+)</text>
        <dbReference type="Rhea" id="RHEA:13769"/>
        <dbReference type="ChEBI" id="CHEBI:15378"/>
        <dbReference type="ChEBI" id="CHEBI:16016"/>
        <dbReference type="ChEBI" id="CHEBI:17754"/>
        <dbReference type="ChEBI" id="CHEBI:57540"/>
        <dbReference type="ChEBI" id="CHEBI:57945"/>
        <dbReference type="EC" id="1.1.1.6"/>
    </reaction>
</comment>
<dbReference type="GO" id="GO:0046872">
    <property type="term" value="F:metal ion binding"/>
    <property type="evidence" value="ECO:0007669"/>
    <property type="project" value="UniProtKB-KW"/>
</dbReference>
<evidence type="ECO:0000256" key="4">
    <source>
        <dbReference type="ARBA" id="ARBA00037918"/>
    </source>
</evidence>
<evidence type="ECO:0000256" key="9">
    <source>
        <dbReference type="PIRSR" id="PIRSR000112-2"/>
    </source>
</evidence>
<feature type="binding site" evidence="10">
    <location>
        <begin position="94"/>
        <end position="98"/>
    </location>
    <ligand>
        <name>NAD(+)</name>
        <dbReference type="ChEBI" id="CHEBI:57540"/>
    </ligand>
</feature>
<comment type="caution">
    <text evidence="12">The sequence shown here is derived from an EMBL/GenBank/DDBJ whole genome shotgun (WGS) entry which is preliminary data.</text>
</comment>
<evidence type="ECO:0000256" key="2">
    <source>
        <dbReference type="ARBA" id="ARBA00023002"/>
    </source>
</evidence>
<dbReference type="Pfam" id="PF00465">
    <property type="entry name" value="Fe-ADH"/>
    <property type="match status" value="1"/>
</dbReference>
<comment type="cofactor">
    <cofactor evidence="8">
        <name>Zn(2+)</name>
        <dbReference type="ChEBI" id="CHEBI:29105"/>
    </cofactor>
    <text evidence="8">Binds 1 zinc ion per subunit.</text>
</comment>
<keyword evidence="2" id="KW-0560">Oxidoreductase</keyword>
<feature type="binding site" evidence="10">
    <location>
        <position position="127"/>
    </location>
    <ligand>
        <name>NAD(+)</name>
        <dbReference type="ChEBI" id="CHEBI:57540"/>
    </ligand>
</feature>
<dbReference type="Gene3D" id="3.40.50.1970">
    <property type="match status" value="1"/>
</dbReference>
<evidence type="ECO:0000313" key="12">
    <source>
        <dbReference type="EMBL" id="GDZ83508.1"/>
    </source>
</evidence>
<dbReference type="Gene3D" id="1.20.1090.10">
    <property type="entry name" value="Dehydroquinate synthase-like - alpha domain"/>
    <property type="match status" value="1"/>
</dbReference>
<gene>
    <name evidence="12" type="primary">gldA</name>
    <name evidence="12" type="ORF">LCIT_07500</name>
</gene>
<feature type="domain" description="Alcohol dehydrogenase iron-type/glycerol dehydrogenase GldA" evidence="11">
    <location>
        <begin position="8"/>
        <end position="154"/>
    </location>
</feature>
<dbReference type="SUPFAM" id="SSF56796">
    <property type="entry name" value="Dehydroquinate synthase-like"/>
    <property type="match status" value="1"/>
</dbReference>
<evidence type="ECO:0000256" key="3">
    <source>
        <dbReference type="ARBA" id="ARBA00023027"/>
    </source>
</evidence>
<evidence type="ECO:0000256" key="8">
    <source>
        <dbReference type="PIRSR" id="PIRSR000112-1"/>
    </source>
</evidence>
<name>A0A5A5U4S7_LEUCI</name>
<reference evidence="12 13" key="1">
    <citation type="submission" date="2019-04" db="EMBL/GenBank/DDBJ databases">
        <title>A pseudo-fructophilic Leuconostoc citreum strain F192-5 isolated from peel of satsuma mandarin: the first report for isolation and characterization of strain-dependent fructophilic-like characteristics.</title>
        <authorList>
            <person name="Maeno S."/>
            <person name="Tanizawa Y."/>
            <person name="Kajikawa A."/>
            <person name="Kanesaki Y."/>
            <person name="Kubota E."/>
            <person name="Arita M."/>
            <person name="Leon D."/>
            <person name="Endo A."/>
        </authorList>
    </citation>
    <scope>NUCLEOTIDE SEQUENCE [LARGE SCALE GENOMIC DNA]</scope>
    <source>
        <strain evidence="12 13">F192-5</strain>
    </source>
</reference>
<feature type="binding site" evidence="8">
    <location>
        <position position="254"/>
    </location>
    <ligand>
        <name>glycerol</name>
        <dbReference type="ChEBI" id="CHEBI:17754"/>
    </ligand>
</feature>
<dbReference type="Proteomes" id="UP000323274">
    <property type="component" value="Unassembled WGS sequence"/>
</dbReference>
<dbReference type="PANTHER" id="PTHR43616">
    <property type="entry name" value="GLYCEROL DEHYDROGENASE"/>
    <property type="match status" value="1"/>
</dbReference>
<feature type="binding site" evidence="10">
    <location>
        <begin position="116"/>
        <end position="119"/>
    </location>
    <ligand>
        <name>NAD(+)</name>
        <dbReference type="ChEBI" id="CHEBI:57540"/>
    </ligand>
</feature>
<comment type="pathway">
    <text evidence="4">Polyol metabolism; glycerol fermentation; glycerone phosphate from glycerol (oxidative route): step 1/2.</text>
</comment>
<dbReference type="AlphaFoldDB" id="A0A5A5U4S7"/>
<accession>A0A5A5U4S7</accession>
<feature type="binding site" evidence="8">
    <location>
        <position position="270"/>
    </location>
    <ligand>
        <name>glycerol</name>
        <dbReference type="ChEBI" id="CHEBI:17754"/>
    </ligand>
</feature>
<dbReference type="PANTHER" id="PTHR43616:SF5">
    <property type="entry name" value="GLYCEROL DEHYDROGENASE 1"/>
    <property type="match status" value="1"/>
</dbReference>
<evidence type="ECO:0000256" key="10">
    <source>
        <dbReference type="PIRSR" id="PIRSR000112-3"/>
    </source>
</evidence>
<keyword evidence="8" id="KW-0862">Zinc</keyword>
<feature type="binding site" evidence="9">
    <location>
        <position position="121"/>
    </location>
    <ligand>
        <name>glycerol</name>
        <dbReference type="ChEBI" id="CHEBI:17754"/>
    </ligand>
</feature>
<feature type="binding site" evidence="10">
    <location>
        <position position="131"/>
    </location>
    <ligand>
        <name>NAD(+)</name>
        <dbReference type="ChEBI" id="CHEBI:57540"/>
    </ligand>
</feature>
<dbReference type="InterPro" id="IPR001670">
    <property type="entry name" value="ADH_Fe/GldA"/>
</dbReference>
<feature type="binding site" evidence="10">
    <location>
        <position position="125"/>
    </location>
    <ligand>
        <name>NAD(+)</name>
        <dbReference type="ChEBI" id="CHEBI:57540"/>
    </ligand>
</feature>
<proteinExistence type="predicted"/>
<evidence type="ECO:0000313" key="13">
    <source>
        <dbReference type="Proteomes" id="UP000323274"/>
    </source>
</evidence>
<dbReference type="NCBIfam" id="NF006941">
    <property type="entry name" value="PRK09423.1"/>
    <property type="match status" value="1"/>
</dbReference>